<comment type="caution">
    <text evidence="8">The sequence shown here is derived from an EMBL/GenBank/DDBJ whole genome shotgun (WGS) entry which is preliminary data.</text>
</comment>
<dbReference type="InterPro" id="IPR011009">
    <property type="entry name" value="Kinase-like_dom_sf"/>
</dbReference>
<evidence type="ECO:0000256" key="5">
    <source>
        <dbReference type="ARBA" id="ARBA00049660"/>
    </source>
</evidence>
<dbReference type="InterPro" id="IPR000292">
    <property type="entry name" value="For/NO2_transpt"/>
</dbReference>
<dbReference type="Pfam" id="PF01226">
    <property type="entry name" value="Form_Nir_trans"/>
    <property type="match status" value="1"/>
</dbReference>
<feature type="transmembrane region" description="Helical" evidence="7">
    <location>
        <begin position="169"/>
        <end position="188"/>
    </location>
</feature>
<proteinExistence type="inferred from homology"/>
<feature type="transmembrane region" description="Helical" evidence="7">
    <location>
        <begin position="193"/>
        <end position="212"/>
    </location>
</feature>
<comment type="similarity">
    <text evidence="5">Belongs to the FNT transporter (TC 1.A.16) family.</text>
</comment>
<organism evidence="8 9">
    <name type="scientific">Zasmidium cellare</name>
    <name type="common">Wine cellar mold</name>
    <name type="synonym">Racodium cellare</name>
    <dbReference type="NCBI Taxonomy" id="395010"/>
    <lineage>
        <taxon>Eukaryota</taxon>
        <taxon>Fungi</taxon>
        <taxon>Dikarya</taxon>
        <taxon>Ascomycota</taxon>
        <taxon>Pezizomycotina</taxon>
        <taxon>Dothideomycetes</taxon>
        <taxon>Dothideomycetidae</taxon>
        <taxon>Mycosphaerellales</taxon>
        <taxon>Mycosphaerellaceae</taxon>
        <taxon>Zasmidium</taxon>
    </lineage>
</organism>
<evidence type="ECO:0008006" key="10">
    <source>
        <dbReference type="Google" id="ProtNLM"/>
    </source>
</evidence>
<gene>
    <name evidence="8" type="ORF">PRZ48_012473</name>
</gene>
<dbReference type="Gene3D" id="1.20.1080.10">
    <property type="entry name" value="Glycerol uptake facilitator protein"/>
    <property type="match status" value="1"/>
</dbReference>
<evidence type="ECO:0000256" key="7">
    <source>
        <dbReference type="SAM" id="Phobius"/>
    </source>
</evidence>
<evidence type="ECO:0000313" key="8">
    <source>
        <dbReference type="EMBL" id="KAK4496493.1"/>
    </source>
</evidence>
<dbReference type="InterPro" id="IPR023271">
    <property type="entry name" value="Aquaporin-like"/>
</dbReference>
<evidence type="ECO:0000313" key="9">
    <source>
        <dbReference type="Proteomes" id="UP001305779"/>
    </source>
</evidence>
<feature type="transmembrane region" description="Helical" evidence="7">
    <location>
        <begin position="117"/>
        <end position="140"/>
    </location>
</feature>
<dbReference type="SUPFAM" id="SSF56112">
    <property type="entry name" value="Protein kinase-like (PK-like)"/>
    <property type="match status" value="1"/>
</dbReference>
<name>A0ABR0E5E6_ZASCE</name>
<sequence length="612" mass="67945">MQDHIHVISNAYTPKETVEQVGRSGVYKANMRIDKMFISSVVAGMLLAFACAVSLSTQTSPWYQDHAPGLIRMIGAVIFPFGLVMIVVTGVDLCTGSFMITLVSVLQRRLSVPKMLLHWFVTFWGNLAGSLFVVAIITGYGGVFDLPPYNAEAITFANKKVVTPQWHMIFLRGIGANWLVCMACFLAFMAREYFSKVIAIWWPTFAFVALGLDHVVATLIGNIIGGGLFVGAAYWYLHLTNEPPVPIDGVYFSTDKEPLLTLGSMPWKSGGGPGPASGDNSPRREDSQEGKKSAEAMVDFYDEGKVLSLNITSQEQDVTRTVTAKILELRQPFTLSCVMIVEVISADLNDLEPQSKAVLKLYDRRFAAQLRKDEGVPPWSESAEEAFLELVRSGEAATFVHKLRNEDDFEEPDEGWSPGENEAYLHDMCSDLFATETRAYDVLKELQGKAIPKLYSAVSLPLDTGTHGVVSEAGEEEFFAISGILIEYISGPTVSDMADVIPQQSWQIIVNQAVQIVRRYSRLGILNKDVRCSNFVVNQSVPDGDEHRVVMLDFALCEFKEPEQSEVDWGRAKWNQDEEGAIGAVMRTRLAKLGFQLEYTPSHEWIGYAARE</sequence>
<dbReference type="PANTHER" id="PTHR30520">
    <property type="entry name" value="FORMATE TRANSPORTER-RELATED"/>
    <property type="match status" value="1"/>
</dbReference>
<keyword evidence="4 7" id="KW-0472">Membrane</keyword>
<keyword evidence="2 7" id="KW-0812">Transmembrane</keyword>
<evidence type="ECO:0000256" key="4">
    <source>
        <dbReference type="ARBA" id="ARBA00023136"/>
    </source>
</evidence>
<feature type="region of interest" description="Disordered" evidence="6">
    <location>
        <begin position="263"/>
        <end position="293"/>
    </location>
</feature>
<accession>A0ABR0E5E6</accession>
<keyword evidence="9" id="KW-1185">Reference proteome</keyword>
<dbReference type="PANTHER" id="PTHR30520:SF6">
    <property type="entry name" value="FORMATE_NITRATE FAMILY TRANSPORTER (EUROFUNG)"/>
    <property type="match status" value="1"/>
</dbReference>
<protein>
    <recommendedName>
        <fullName evidence="10">Formate/nitrite transporter</fullName>
    </recommendedName>
</protein>
<feature type="transmembrane region" description="Helical" evidence="7">
    <location>
        <begin position="37"/>
        <end position="57"/>
    </location>
</feature>
<dbReference type="Proteomes" id="UP001305779">
    <property type="component" value="Unassembled WGS sequence"/>
</dbReference>
<comment type="subcellular location">
    <subcellularLocation>
        <location evidence="1">Membrane</location>
        <topology evidence="1">Multi-pass membrane protein</topology>
    </subcellularLocation>
</comment>
<dbReference type="EMBL" id="JAXOVC010000010">
    <property type="protein sequence ID" value="KAK4496493.1"/>
    <property type="molecule type" value="Genomic_DNA"/>
</dbReference>
<evidence type="ECO:0000256" key="1">
    <source>
        <dbReference type="ARBA" id="ARBA00004141"/>
    </source>
</evidence>
<evidence type="ECO:0000256" key="3">
    <source>
        <dbReference type="ARBA" id="ARBA00022989"/>
    </source>
</evidence>
<evidence type="ECO:0000256" key="2">
    <source>
        <dbReference type="ARBA" id="ARBA00022692"/>
    </source>
</evidence>
<feature type="compositionally biased region" description="Basic and acidic residues" evidence="6">
    <location>
        <begin position="281"/>
        <end position="293"/>
    </location>
</feature>
<keyword evidence="3 7" id="KW-1133">Transmembrane helix</keyword>
<evidence type="ECO:0000256" key="6">
    <source>
        <dbReference type="SAM" id="MobiDB-lite"/>
    </source>
</evidence>
<reference evidence="8 9" key="1">
    <citation type="journal article" date="2023" name="G3 (Bethesda)">
        <title>A chromosome-level genome assembly of Zasmidium syzygii isolated from banana leaves.</title>
        <authorList>
            <person name="van Westerhoven A.C."/>
            <person name="Mehrabi R."/>
            <person name="Talebi R."/>
            <person name="Steentjes M.B.F."/>
            <person name="Corcolon B."/>
            <person name="Chong P.A."/>
            <person name="Kema G.H.J."/>
            <person name="Seidl M.F."/>
        </authorList>
    </citation>
    <scope>NUCLEOTIDE SEQUENCE [LARGE SCALE GENOMIC DNA]</scope>
    <source>
        <strain evidence="8 9">P124</strain>
    </source>
</reference>
<feature type="transmembrane region" description="Helical" evidence="7">
    <location>
        <begin position="77"/>
        <end position="105"/>
    </location>
</feature>